<dbReference type="AlphaFoldDB" id="A0A834K8D2"/>
<keyword evidence="2" id="KW-1185">Reference proteome</keyword>
<evidence type="ECO:0000313" key="2">
    <source>
        <dbReference type="Proteomes" id="UP000600918"/>
    </source>
</evidence>
<dbReference type="Proteomes" id="UP000600918">
    <property type="component" value="Unassembled WGS sequence"/>
</dbReference>
<dbReference type="InterPro" id="IPR052709">
    <property type="entry name" value="Transposase-MT_Hybrid"/>
</dbReference>
<gene>
    <name evidence="1" type="ORF">H0235_015981</name>
</gene>
<sequence length="130" mass="15701">MTVWWNVNGKIHCSWRHKLENELGITANTLIKCQYANTSSRQRSTATTTSQHMIIKLIDLKYEILQHPPHSSDRLSTYYHFFKQFELFLRNKYFENEERSLSTQKTKTFLRKALKIYWEKCIEVNEAYFD</sequence>
<proteinExistence type="predicted"/>
<organism evidence="1 2">
    <name type="scientific">Vespula pensylvanica</name>
    <name type="common">Western yellow jacket</name>
    <name type="synonym">Wasp</name>
    <dbReference type="NCBI Taxonomy" id="30213"/>
    <lineage>
        <taxon>Eukaryota</taxon>
        <taxon>Metazoa</taxon>
        <taxon>Ecdysozoa</taxon>
        <taxon>Arthropoda</taxon>
        <taxon>Hexapoda</taxon>
        <taxon>Insecta</taxon>
        <taxon>Pterygota</taxon>
        <taxon>Neoptera</taxon>
        <taxon>Endopterygota</taxon>
        <taxon>Hymenoptera</taxon>
        <taxon>Apocrita</taxon>
        <taxon>Aculeata</taxon>
        <taxon>Vespoidea</taxon>
        <taxon>Vespidae</taxon>
        <taxon>Vespinae</taxon>
        <taxon>Vespula</taxon>
    </lineage>
</organism>
<reference evidence="1" key="1">
    <citation type="journal article" date="2020" name="G3 (Bethesda)">
        <title>High-Quality Assemblies for Three Invasive Social Wasps from the &lt;i&gt;Vespula&lt;/i&gt; Genus.</title>
        <authorList>
            <person name="Harrop T.W.R."/>
            <person name="Guhlin J."/>
            <person name="McLaughlin G.M."/>
            <person name="Permina E."/>
            <person name="Stockwell P."/>
            <person name="Gilligan J."/>
            <person name="Le Lec M.F."/>
            <person name="Gruber M.A.M."/>
            <person name="Quinn O."/>
            <person name="Lovegrove M."/>
            <person name="Duncan E.J."/>
            <person name="Remnant E.J."/>
            <person name="Van Eeckhoven J."/>
            <person name="Graham B."/>
            <person name="Knapp R.A."/>
            <person name="Langford K.W."/>
            <person name="Kronenberg Z."/>
            <person name="Press M.O."/>
            <person name="Eacker S.M."/>
            <person name="Wilson-Rankin E.E."/>
            <person name="Purcell J."/>
            <person name="Lester P.J."/>
            <person name="Dearden P.K."/>
        </authorList>
    </citation>
    <scope>NUCLEOTIDE SEQUENCE</scope>
    <source>
        <strain evidence="1">Volc-1</strain>
    </source>
</reference>
<evidence type="ECO:0008006" key="3">
    <source>
        <dbReference type="Google" id="ProtNLM"/>
    </source>
</evidence>
<evidence type="ECO:0000313" key="1">
    <source>
        <dbReference type="EMBL" id="KAF7400244.1"/>
    </source>
</evidence>
<name>A0A834K8D2_VESPE</name>
<comment type="caution">
    <text evidence="1">The sequence shown here is derived from an EMBL/GenBank/DDBJ whole genome shotgun (WGS) entry which is preliminary data.</text>
</comment>
<accession>A0A834K8D2</accession>
<dbReference type="PANTHER" id="PTHR46060">
    <property type="entry name" value="MARINER MOS1 TRANSPOSASE-LIKE PROTEIN"/>
    <property type="match status" value="1"/>
</dbReference>
<dbReference type="PANTHER" id="PTHR46060:SF3">
    <property type="entry name" value="PROTEIN GVQW3"/>
    <property type="match status" value="1"/>
</dbReference>
<protein>
    <recommendedName>
        <fullName evidence="3">Transposase</fullName>
    </recommendedName>
</protein>
<dbReference type="EMBL" id="JACSDY010000018">
    <property type="protein sequence ID" value="KAF7400244.1"/>
    <property type="molecule type" value="Genomic_DNA"/>
</dbReference>